<keyword evidence="4" id="KW-1133">Transmembrane helix</keyword>
<keyword evidence="2" id="KW-0175">Coiled coil</keyword>
<dbReference type="InterPro" id="IPR010989">
    <property type="entry name" value="SNARE"/>
</dbReference>
<feature type="compositionally biased region" description="Gly residues" evidence="3">
    <location>
        <begin position="248"/>
        <end position="257"/>
    </location>
</feature>
<dbReference type="GO" id="GO:0016192">
    <property type="term" value="P:vesicle-mediated transport"/>
    <property type="evidence" value="ECO:0007669"/>
    <property type="project" value="InterPro"/>
</dbReference>
<evidence type="ECO:0000256" key="3">
    <source>
        <dbReference type="SAM" id="MobiDB-lite"/>
    </source>
</evidence>
<dbReference type="EMBL" id="NKXS01003113">
    <property type="protein sequence ID" value="PIN10827.1"/>
    <property type="molecule type" value="Genomic_DNA"/>
</dbReference>
<keyword evidence="4" id="KW-0472">Membrane</keyword>
<keyword evidence="4" id="KW-0812">Transmembrane</keyword>
<name>A0A2G9GZW9_9LAMI</name>
<dbReference type="GO" id="GO:0015031">
    <property type="term" value="P:protein transport"/>
    <property type="evidence" value="ECO:0007669"/>
    <property type="project" value="UniProtKB-KW"/>
</dbReference>
<organism evidence="6 7">
    <name type="scientific">Handroanthus impetiginosus</name>
    <dbReference type="NCBI Taxonomy" id="429701"/>
    <lineage>
        <taxon>Eukaryota</taxon>
        <taxon>Viridiplantae</taxon>
        <taxon>Streptophyta</taxon>
        <taxon>Embryophyta</taxon>
        <taxon>Tracheophyta</taxon>
        <taxon>Spermatophyta</taxon>
        <taxon>Magnoliopsida</taxon>
        <taxon>eudicotyledons</taxon>
        <taxon>Gunneridae</taxon>
        <taxon>Pentapetalae</taxon>
        <taxon>asterids</taxon>
        <taxon>lamiids</taxon>
        <taxon>Lamiales</taxon>
        <taxon>Bignoniaceae</taxon>
        <taxon>Crescentiina</taxon>
        <taxon>Tabebuia alliance</taxon>
        <taxon>Handroanthus</taxon>
    </lineage>
</organism>
<dbReference type="SUPFAM" id="SSF47661">
    <property type="entry name" value="t-snare proteins"/>
    <property type="match status" value="1"/>
</dbReference>
<dbReference type="OrthoDB" id="909709at2759"/>
<dbReference type="AlphaFoldDB" id="A0A2G9GZW9"/>
<dbReference type="STRING" id="429701.A0A2G9GZW9"/>
<evidence type="ECO:0000313" key="7">
    <source>
        <dbReference type="Proteomes" id="UP000231279"/>
    </source>
</evidence>
<feature type="region of interest" description="Disordered" evidence="3">
    <location>
        <begin position="243"/>
        <end position="267"/>
    </location>
</feature>
<comment type="caution">
    <text evidence="6">The sequence shown here is derived from an EMBL/GenBank/DDBJ whole genome shotgun (WGS) entry which is preliminary data.</text>
</comment>
<dbReference type="InterPro" id="IPR006011">
    <property type="entry name" value="Syntaxin_N"/>
</dbReference>
<keyword evidence="1" id="KW-0653">Protein transport</keyword>
<dbReference type="GO" id="GO:0016020">
    <property type="term" value="C:membrane"/>
    <property type="evidence" value="ECO:0007669"/>
    <property type="project" value="InterPro"/>
</dbReference>
<reference evidence="7" key="1">
    <citation type="journal article" date="2018" name="Gigascience">
        <title>Genome assembly of the Pink Ipe (Handroanthus impetiginosus, Bignoniaceae), a highly valued, ecologically keystone Neotropical timber forest tree.</title>
        <authorList>
            <person name="Silva-Junior O.B."/>
            <person name="Grattapaglia D."/>
            <person name="Novaes E."/>
            <person name="Collevatti R.G."/>
        </authorList>
    </citation>
    <scope>NUCLEOTIDE SEQUENCE [LARGE SCALE GENOMIC DNA]</scope>
    <source>
        <strain evidence="7">cv. UFG-1</strain>
    </source>
</reference>
<evidence type="ECO:0000259" key="5">
    <source>
        <dbReference type="SMART" id="SM00503"/>
    </source>
</evidence>
<evidence type="ECO:0000313" key="6">
    <source>
        <dbReference type="EMBL" id="PIN10827.1"/>
    </source>
</evidence>
<dbReference type="SMART" id="SM00503">
    <property type="entry name" value="SynN"/>
    <property type="match status" value="1"/>
</dbReference>
<keyword evidence="1" id="KW-0813">Transport</keyword>
<dbReference type="Gene3D" id="1.20.58.70">
    <property type="match status" value="1"/>
</dbReference>
<dbReference type="Proteomes" id="UP000231279">
    <property type="component" value="Unassembled WGS sequence"/>
</dbReference>
<evidence type="ECO:0000256" key="4">
    <source>
        <dbReference type="SAM" id="Phobius"/>
    </source>
</evidence>
<feature type="transmembrane region" description="Helical" evidence="4">
    <location>
        <begin position="296"/>
        <end position="315"/>
    </location>
</feature>
<dbReference type="Pfam" id="PF00804">
    <property type="entry name" value="Syntaxin"/>
    <property type="match status" value="1"/>
</dbReference>
<feature type="coiled-coil region" evidence="2">
    <location>
        <begin position="36"/>
        <end position="73"/>
    </location>
</feature>
<evidence type="ECO:0000256" key="1">
    <source>
        <dbReference type="ARBA" id="ARBA00022927"/>
    </source>
</evidence>
<sequence length="327" mass="36098">MNETFDGSFKIYVDPRNNNDEMEMGRGGIVNDPYGLEMFSREVDIVKEDMKNLEKLYSRLQESNEEIKIAQNSKTMKELRARLNMDLDHLLKVAKQINKKFDGLIRANAAQRRVTGNGPGSSDDRTRASMISDLGENLKYMMRKFQGLRAQMETEHRQLIESRYFAITREKATAEAIDNLIASEGPENPLHHAMQEYGRGPVLDAVAEIQERRDTMIEIRRNLMVLHQILLGIATPVTASPVEAQVGGSRGGGGGGGPPSPVETLPVAQPPVAAHGAAKAGTGGLNDYEKETRKQAYIAMAIALMVISSIVVLLLKTENQIENGGDH</sequence>
<proteinExistence type="predicted"/>
<protein>
    <submittedName>
        <fullName evidence="6">SNARE protein Syntaxin 1</fullName>
    </submittedName>
</protein>
<accession>A0A2G9GZW9</accession>
<feature type="domain" description="Syntaxin N-terminal" evidence="5">
    <location>
        <begin position="31"/>
        <end position="157"/>
    </location>
</feature>
<keyword evidence="7" id="KW-1185">Reference proteome</keyword>
<evidence type="ECO:0000256" key="2">
    <source>
        <dbReference type="SAM" id="Coils"/>
    </source>
</evidence>
<gene>
    <name evidence="6" type="ORF">CDL12_16574</name>
</gene>